<organism evidence="1">
    <name type="scientific">marine sediment metagenome</name>
    <dbReference type="NCBI Taxonomy" id="412755"/>
    <lineage>
        <taxon>unclassified sequences</taxon>
        <taxon>metagenomes</taxon>
        <taxon>ecological metagenomes</taxon>
    </lineage>
</organism>
<proteinExistence type="predicted"/>
<comment type="caution">
    <text evidence="1">The sequence shown here is derived from an EMBL/GenBank/DDBJ whole genome shotgun (WGS) entry which is preliminary data.</text>
</comment>
<name>A0A0F9LG78_9ZZZZ</name>
<protein>
    <submittedName>
        <fullName evidence="1">Uncharacterized protein</fullName>
    </submittedName>
</protein>
<gene>
    <name evidence="1" type="ORF">LCGC14_1584280</name>
</gene>
<dbReference type="EMBL" id="LAZR01012502">
    <property type="protein sequence ID" value="KKM26485.1"/>
    <property type="molecule type" value="Genomic_DNA"/>
</dbReference>
<reference evidence="1" key="1">
    <citation type="journal article" date="2015" name="Nature">
        <title>Complex archaea that bridge the gap between prokaryotes and eukaryotes.</title>
        <authorList>
            <person name="Spang A."/>
            <person name="Saw J.H."/>
            <person name="Jorgensen S.L."/>
            <person name="Zaremba-Niedzwiedzka K."/>
            <person name="Martijn J."/>
            <person name="Lind A.E."/>
            <person name="van Eijk R."/>
            <person name="Schleper C."/>
            <person name="Guy L."/>
            <person name="Ettema T.J."/>
        </authorList>
    </citation>
    <scope>NUCLEOTIDE SEQUENCE</scope>
</reference>
<dbReference type="AlphaFoldDB" id="A0A0F9LG78"/>
<sequence>MKKCKGDNRFGIPGQCNDDAIEEYGYCEYHLDPSVKAIRSGCRDIVDKLEEIRQAMTLKLKSVDPMDHYTDRNGKTWRGYR</sequence>
<evidence type="ECO:0000313" key="1">
    <source>
        <dbReference type="EMBL" id="KKM26485.1"/>
    </source>
</evidence>
<accession>A0A0F9LG78</accession>